<dbReference type="Gene3D" id="3.30.160.60">
    <property type="entry name" value="Classic Zinc Finger"/>
    <property type="match status" value="3"/>
</dbReference>
<protein>
    <recommendedName>
        <fullName evidence="8">C2H2-type domain-containing protein</fullName>
    </recommendedName>
</protein>
<evidence type="ECO:0000313" key="10">
    <source>
        <dbReference type="Proteomes" id="UP001497623"/>
    </source>
</evidence>
<feature type="domain" description="C2H2-type" evidence="8">
    <location>
        <begin position="111"/>
        <end position="138"/>
    </location>
</feature>
<dbReference type="PANTHER" id="PTHR16515">
    <property type="entry name" value="PR DOMAIN ZINC FINGER PROTEIN"/>
    <property type="match status" value="1"/>
</dbReference>
<dbReference type="InterPro" id="IPR036236">
    <property type="entry name" value="Znf_C2H2_sf"/>
</dbReference>
<dbReference type="GO" id="GO:0005634">
    <property type="term" value="C:nucleus"/>
    <property type="evidence" value="ECO:0007669"/>
    <property type="project" value="UniProtKB-SubCell"/>
</dbReference>
<evidence type="ECO:0000256" key="7">
    <source>
        <dbReference type="PROSITE-ProRule" id="PRU00042"/>
    </source>
</evidence>
<dbReference type="InterPro" id="IPR050331">
    <property type="entry name" value="Zinc_finger"/>
</dbReference>
<comment type="subcellular location">
    <subcellularLocation>
        <location evidence="1">Nucleus</location>
    </subcellularLocation>
</comment>
<evidence type="ECO:0000256" key="2">
    <source>
        <dbReference type="ARBA" id="ARBA00022723"/>
    </source>
</evidence>
<dbReference type="FunFam" id="3.30.160.60:FF:002343">
    <property type="entry name" value="Zinc finger protein 33A"/>
    <property type="match status" value="2"/>
</dbReference>
<evidence type="ECO:0000256" key="1">
    <source>
        <dbReference type="ARBA" id="ARBA00004123"/>
    </source>
</evidence>
<keyword evidence="5" id="KW-0862">Zinc</keyword>
<comment type="caution">
    <text evidence="9">The sequence shown here is derived from an EMBL/GenBank/DDBJ whole genome shotgun (WGS) entry which is preliminary data.</text>
</comment>
<dbReference type="Proteomes" id="UP001497623">
    <property type="component" value="Unassembled WGS sequence"/>
</dbReference>
<dbReference type="GO" id="GO:0008270">
    <property type="term" value="F:zinc ion binding"/>
    <property type="evidence" value="ECO:0007669"/>
    <property type="project" value="UniProtKB-KW"/>
</dbReference>
<feature type="domain" description="C2H2-type" evidence="8">
    <location>
        <begin position="139"/>
        <end position="167"/>
    </location>
</feature>
<feature type="domain" description="C2H2-type" evidence="8">
    <location>
        <begin position="88"/>
        <end position="110"/>
    </location>
</feature>
<dbReference type="AlphaFoldDB" id="A0AAV2SJI0"/>
<organism evidence="9 10">
    <name type="scientific">Meganyctiphanes norvegica</name>
    <name type="common">Northern krill</name>
    <name type="synonym">Thysanopoda norvegica</name>
    <dbReference type="NCBI Taxonomy" id="48144"/>
    <lineage>
        <taxon>Eukaryota</taxon>
        <taxon>Metazoa</taxon>
        <taxon>Ecdysozoa</taxon>
        <taxon>Arthropoda</taxon>
        <taxon>Crustacea</taxon>
        <taxon>Multicrustacea</taxon>
        <taxon>Malacostraca</taxon>
        <taxon>Eumalacostraca</taxon>
        <taxon>Eucarida</taxon>
        <taxon>Euphausiacea</taxon>
        <taxon>Euphausiidae</taxon>
        <taxon>Meganyctiphanes</taxon>
    </lineage>
</organism>
<keyword evidence="3" id="KW-0677">Repeat</keyword>
<sequence length="172" mass="19702">MSESVSNNECAAKFAQGNSLHNIANGNMDSGNIVKSDESYHQEILRKSVHGIVGVKIKEEIEVKEESINNQAVDINLKKENKIYEDYCDKAFSRSFQLKNHRMTHSGEKPYQCSHCDKAFSENSNLKVHQRMHTGEKPYRCSHQCDKAFSQKNVLITHQRTHTGEKPYQCTQ</sequence>
<keyword evidence="2" id="KW-0479">Metal-binding</keyword>
<dbReference type="GO" id="GO:0006355">
    <property type="term" value="P:regulation of DNA-templated transcription"/>
    <property type="evidence" value="ECO:0007669"/>
    <property type="project" value="UniProtKB-ARBA"/>
</dbReference>
<keyword evidence="4 7" id="KW-0863">Zinc-finger</keyword>
<dbReference type="PANTHER" id="PTHR16515:SF57">
    <property type="entry name" value="ZINC FINGER PROTEIN 154-LIKE"/>
    <property type="match status" value="1"/>
</dbReference>
<evidence type="ECO:0000313" key="9">
    <source>
        <dbReference type="EMBL" id="CAL4210609.1"/>
    </source>
</evidence>
<dbReference type="EMBL" id="CAXKWB010085704">
    <property type="protein sequence ID" value="CAL4210609.1"/>
    <property type="molecule type" value="Genomic_DNA"/>
</dbReference>
<dbReference type="InterPro" id="IPR013087">
    <property type="entry name" value="Znf_C2H2_type"/>
</dbReference>
<keyword evidence="10" id="KW-1185">Reference proteome</keyword>
<gene>
    <name evidence="9" type="ORF">MNOR_LOCUS38319</name>
</gene>
<evidence type="ECO:0000256" key="6">
    <source>
        <dbReference type="ARBA" id="ARBA00023242"/>
    </source>
</evidence>
<evidence type="ECO:0000256" key="3">
    <source>
        <dbReference type="ARBA" id="ARBA00022737"/>
    </source>
</evidence>
<accession>A0AAV2SJI0</accession>
<evidence type="ECO:0000256" key="4">
    <source>
        <dbReference type="ARBA" id="ARBA00022771"/>
    </source>
</evidence>
<dbReference type="PROSITE" id="PS50157">
    <property type="entry name" value="ZINC_FINGER_C2H2_2"/>
    <property type="match status" value="3"/>
</dbReference>
<reference evidence="9 10" key="1">
    <citation type="submission" date="2024-05" db="EMBL/GenBank/DDBJ databases">
        <authorList>
            <person name="Wallberg A."/>
        </authorList>
    </citation>
    <scope>NUCLEOTIDE SEQUENCE [LARGE SCALE GENOMIC DNA]</scope>
</reference>
<evidence type="ECO:0000259" key="8">
    <source>
        <dbReference type="PROSITE" id="PS50157"/>
    </source>
</evidence>
<keyword evidence="6" id="KW-0539">Nucleus</keyword>
<evidence type="ECO:0000256" key="5">
    <source>
        <dbReference type="ARBA" id="ARBA00022833"/>
    </source>
</evidence>
<dbReference type="SMART" id="SM00355">
    <property type="entry name" value="ZnF_C2H2"/>
    <property type="match status" value="3"/>
</dbReference>
<name>A0AAV2SJI0_MEGNR</name>
<dbReference type="PROSITE" id="PS00028">
    <property type="entry name" value="ZINC_FINGER_C2H2_1"/>
    <property type="match status" value="2"/>
</dbReference>
<dbReference type="SUPFAM" id="SSF57667">
    <property type="entry name" value="beta-beta-alpha zinc fingers"/>
    <property type="match status" value="2"/>
</dbReference>
<dbReference type="Pfam" id="PF00096">
    <property type="entry name" value="zf-C2H2"/>
    <property type="match status" value="3"/>
</dbReference>
<proteinExistence type="predicted"/>